<dbReference type="EMBL" id="JBJQND010000009">
    <property type="protein sequence ID" value="KAL3866136.1"/>
    <property type="molecule type" value="Genomic_DNA"/>
</dbReference>
<dbReference type="SUPFAM" id="SSF56542">
    <property type="entry name" value="Substrate-binding domain of HMG-CoA reductase"/>
    <property type="match status" value="1"/>
</dbReference>
<dbReference type="Gene3D" id="3.30.70.420">
    <property type="entry name" value="Hydroxymethylglutaryl-CoA reductase, class I/II, NAD/NADP-binding domain"/>
    <property type="match status" value="1"/>
</dbReference>
<keyword evidence="5 12" id="KW-0256">Endoplasmic reticulum</keyword>
<dbReference type="InterPro" id="IPR004816">
    <property type="entry name" value="HMG_CoA_Rdtase_metazoan"/>
</dbReference>
<comment type="similarity">
    <text evidence="3 12">Belongs to the HMG-CoA reductase family.</text>
</comment>
<keyword evidence="9 12" id="KW-0472">Membrane</keyword>
<keyword evidence="4 12" id="KW-0812">Transmembrane</keyword>
<dbReference type="InterPro" id="IPR023076">
    <property type="entry name" value="HMG_CoA_Rdtase_CS"/>
</dbReference>
<protein>
    <recommendedName>
        <fullName evidence="12">3-hydroxy-3-methylglutaryl coenzyme A reductase</fullName>
        <shortName evidence="12">HMG-CoA reductase</shortName>
        <ecNumber evidence="12">1.1.1.34</ecNumber>
    </recommendedName>
</protein>
<evidence type="ECO:0000256" key="10">
    <source>
        <dbReference type="ARBA" id="ARBA00023180"/>
    </source>
</evidence>
<dbReference type="FunFam" id="3.30.70.420:FF:000001">
    <property type="entry name" value="3-hydroxy-3-methylglutaryl coenzyme A reductase"/>
    <property type="match status" value="1"/>
</dbReference>
<comment type="catalytic activity">
    <reaction evidence="11">
        <text>(R)-mevalonate + 2 NADP(+) + CoA = (3S)-3-hydroxy-3-methylglutaryl-CoA + 2 NADPH + 2 H(+)</text>
        <dbReference type="Rhea" id="RHEA:15989"/>
        <dbReference type="ChEBI" id="CHEBI:15378"/>
        <dbReference type="ChEBI" id="CHEBI:36464"/>
        <dbReference type="ChEBI" id="CHEBI:43074"/>
        <dbReference type="ChEBI" id="CHEBI:57287"/>
        <dbReference type="ChEBI" id="CHEBI:57783"/>
        <dbReference type="ChEBI" id="CHEBI:58349"/>
        <dbReference type="EC" id="1.1.1.34"/>
    </reaction>
    <physiologicalReaction direction="right-to-left" evidence="11">
        <dbReference type="Rhea" id="RHEA:15991"/>
    </physiologicalReaction>
</comment>
<evidence type="ECO:0000313" key="14">
    <source>
        <dbReference type="EMBL" id="KAL3866136.1"/>
    </source>
</evidence>
<keyword evidence="6 12" id="KW-0521">NADP</keyword>
<dbReference type="PROSITE" id="PS50065">
    <property type="entry name" value="HMG_COA_REDUCTASE_4"/>
    <property type="match status" value="1"/>
</dbReference>
<feature type="transmembrane region" description="Helical" evidence="12">
    <location>
        <begin position="191"/>
        <end position="221"/>
    </location>
</feature>
<dbReference type="InterPro" id="IPR023282">
    <property type="entry name" value="HMG_CoA_Rdtase_N"/>
</dbReference>
<dbReference type="CDD" id="cd00643">
    <property type="entry name" value="HMG-CoA_reductase_classI"/>
    <property type="match status" value="1"/>
</dbReference>
<comment type="subcellular location">
    <subcellularLocation>
        <location evidence="1 12">Endoplasmic reticulum membrane</location>
        <topology evidence="1 12">Multi-pass membrane protein</topology>
    </subcellularLocation>
</comment>
<proteinExistence type="inferred from homology"/>
<dbReference type="Gene3D" id="3.90.770.10">
    <property type="entry name" value="3-hydroxy-3-methylglutaryl-coenzyme A Reductase, Chain A, domain 2"/>
    <property type="match status" value="1"/>
</dbReference>
<evidence type="ECO:0000256" key="11">
    <source>
        <dbReference type="ARBA" id="ARBA00049909"/>
    </source>
</evidence>
<dbReference type="Pfam" id="PF12349">
    <property type="entry name" value="Sterol-sensing"/>
    <property type="match status" value="1"/>
</dbReference>
<comment type="caution">
    <text evidence="14">The sequence shown here is derived from an EMBL/GenBank/DDBJ whole genome shotgun (WGS) entry which is preliminary data.</text>
</comment>
<dbReference type="GO" id="GO:0005789">
    <property type="term" value="C:endoplasmic reticulum membrane"/>
    <property type="evidence" value="ECO:0007669"/>
    <property type="project" value="UniProtKB-SubCell"/>
</dbReference>
<dbReference type="InterPro" id="IPR004554">
    <property type="entry name" value="HMG_CoA_Rdtase_eu_arc"/>
</dbReference>
<dbReference type="InterPro" id="IPR009023">
    <property type="entry name" value="HMG_CoA_Rdtase_NAD(P)-bd_sf"/>
</dbReference>
<dbReference type="InterPro" id="IPR000731">
    <property type="entry name" value="SSD"/>
</dbReference>
<keyword evidence="8 12" id="KW-0560">Oxidoreductase</keyword>
<dbReference type="PROSITE" id="PS50156">
    <property type="entry name" value="SSD"/>
    <property type="match status" value="1"/>
</dbReference>
<dbReference type="EC" id="1.1.1.34" evidence="12"/>
<evidence type="ECO:0000313" key="15">
    <source>
        <dbReference type="Proteomes" id="UP001634394"/>
    </source>
</evidence>
<dbReference type="InterPro" id="IPR023074">
    <property type="entry name" value="HMG_CoA_Rdtase_cat_sf"/>
</dbReference>
<evidence type="ECO:0000256" key="2">
    <source>
        <dbReference type="ARBA" id="ARBA00005084"/>
    </source>
</evidence>
<keyword evidence="7 12" id="KW-1133">Transmembrane helix</keyword>
<organism evidence="14 15">
    <name type="scientific">Sinanodonta woodiana</name>
    <name type="common">Chinese pond mussel</name>
    <name type="synonym">Anodonta woodiana</name>
    <dbReference type="NCBI Taxonomy" id="1069815"/>
    <lineage>
        <taxon>Eukaryota</taxon>
        <taxon>Metazoa</taxon>
        <taxon>Spiralia</taxon>
        <taxon>Lophotrochozoa</taxon>
        <taxon>Mollusca</taxon>
        <taxon>Bivalvia</taxon>
        <taxon>Autobranchia</taxon>
        <taxon>Heteroconchia</taxon>
        <taxon>Palaeoheterodonta</taxon>
        <taxon>Unionida</taxon>
        <taxon>Unionoidea</taxon>
        <taxon>Unionidae</taxon>
        <taxon>Unioninae</taxon>
        <taxon>Sinanodonta</taxon>
    </lineage>
</organism>
<feature type="transmembrane region" description="Helical" evidence="12">
    <location>
        <begin position="63"/>
        <end position="79"/>
    </location>
</feature>
<sequence length="892" mass="97577">MKMLSQLFKVHGHFCASHPWEVIVSTVTLTVSVMSMSLLKGANQICGWNYVCSEEENIKRSDVIIMSVTRCLAVVFIYMQFRNLRKFGSKYLLGISGLFTIFSSFVFSIAVVNLFGNDLTNLNEAIPFFLLMIDLSKASNLAAFALKSKCQDEVRSNIGEGMSLLGPIITLDTVVETLVIGVGTLSGVKQLHTMCCFGCLSVVVNYIAFMTFYPACLALVLELSREKGHAYPFGNLQHLAKVLHEEEESKKPNPVTQRVKMIMSGGLAFVHIYSRLTASNEDEALPFSSEIFKMVDGAYKEPDTSLWQFYITKFLTANVDYGLTFFLGVALMVKYLFFDGDVELEVKQQLAMRSMMTDTLQSQQSCIFECKKSAEFENEHKECDESEANFIVGDSDEDSDHDVNSKETQTEFCQTEFPPIKTLKAPRPLTECLTILRSDDGASALSDEEILSLVKAKQIPPYKLEGILQNYERGIAIRRRLVSSAITDTSAMDLLPYTNYDYKYVDGACCENVIGYMPVPVGVAGPLLLDGKEFHVPMATTEGCLIASTNRGCRALVECGGVHSVVIGDGMTRGPVVRLESAKKASELKYWLEDSKNFQKVKESFDSTSRFGRLKKTQTVQAGRLLYIRFVATSGDAMGMNMVSKGTEKALQMISGEFPQMEIVSLSGNFCTDKKPSAVNWIEGRGKSVVCEAMIPASVVETTLKTSVEALVDINISKNLVGSAMAGSIGGCNAHAANIVTAIFIATGQDPAQNVVSSNCITLMEASGPNKEDLYITCTMPSLEVGTVGGGTILPPQAACLKMLGVNGSCELAPGENARKLAQIVCATVLASELSLMSALAAGHLVRSHLKHNRSSISMNLSNRVLNSDLSPKKEQCHTHNQVQSTCYKDKS</sequence>
<evidence type="ECO:0000256" key="6">
    <source>
        <dbReference type="ARBA" id="ARBA00022857"/>
    </source>
</evidence>
<reference evidence="14 15" key="1">
    <citation type="submission" date="2024-11" db="EMBL/GenBank/DDBJ databases">
        <title>Chromosome-level genome assembly of the freshwater bivalve Anodonta woodiana.</title>
        <authorList>
            <person name="Chen X."/>
        </authorList>
    </citation>
    <scope>NUCLEOTIDE SEQUENCE [LARGE SCALE GENOMIC DNA]</scope>
    <source>
        <strain evidence="14">MN2024</strain>
        <tissue evidence="14">Gills</tissue>
    </source>
</reference>
<dbReference type="PROSITE" id="PS01192">
    <property type="entry name" value="HMG_COA_REDUCTASE_3"/>
    <property type="match status" value="1"/>
</dbReference>
<evidence type="ECO:0000256" key="5">
    <source>
        <dbReference type="ARBA" id="ARBA00022824"/>
    </source>
</evidence>
<dbReference type="FunFam" id="1.10.3270.10:FF:000001">
    <property type="entry name" value="3-hydroxy-3-methylglutaryl coenzyme A reductase"/>
    <property type="match status" value="1"/>
</dbReference>
<dbReference type="InterPro" id="IPR002202">
    <property type="entry name" value="HMG_CoA_Rdtase"/>
</dbReference>
<dbReference type="SUPFAM" id="SSF82866">
    <property type="entry name" value="Multidrug efflux transporter AcrB transmembrane domain"/>
    <property type="match status" value="1"/>
</dbReference>
<evidence type="ECO:0000256" key="8">
    <source>
        <dbReference type="ARBA" id="ARBA00023002"/>
    </source>
</evidence>
<evidence type="ECO:0000256" key="1">
    <source>
        <dbReference type="ARBA" id="ARBA00004477"/>
    </source>
</evidence>
<dbReference type="Pfam" id="PF00368">
    <property type="entry name" value="HMG-CoA_red"/>
    <property type="match status" value="1"/>
</dbReference>
<evidence type="ECO:0000256" key="12">
    <source>
        <dbReference type="RuleBase" id="RU361219"/>
    </source>
</evidence>
<dbReference type="PRINTS" id="PR00071">
    <property type="entry name" value="HMGCOARDTASE"/>
</dbReference>
<dbReference type="AlphaFoldDB" id="A0ABD3VWZ1"/>
<keyword evidence="10" id="KW-0325">Glycoprotein</keyword>
<dbReference type="PROSITE" id="PS00066">
    <property type="entry name" value="HMG_COA_REDUCTASE_1"/>
    <property type="match status" value="1"/>
</dbReference>
<dbReference type="Gene3D" id="1.10.3270.10">
    <property type="entry name" value="HMGR, N-terminal domain"/>
    <property type="match status" value="1"/>
</dbReference>
<evidence type="ECO:0000256" key="4">
    <source>
        <dbReference type="ARBA" id="ARBA00022692"/>
    </source>
</evidence>
<comment type="pathway">
    <text evidence="2 12">Metabolic intermediate biosynthesis; (R)-mevalonate biosynthesis; (R)-mevalonate from acetyl-CoA: step 3/3.</text>
</comment>
<accession>A0ABD3VWZ1</accession>
<dbReference type="PROSITE" id="PS00318">
    <property type="entry name" value="HMG_COA_REDUCTASE_2"/>
    <property type="match status" value="1"/>
</dbReference>
<evidence type="ECO:0000256" key="9">
    <source>
        <dbReference type="ARBA" id="ARBA00023136"/>
    </source>
</evidence>
<evidence type="ECO:0000256" key="3">
    <source>
        <dbReference type="ARBA" id="ARBA00007661"/>
    </source>
</evidence>
<feature type="domain" description="SSD" evidence="13">
    <location>
        <begin position="62"/>
        <end position="219"/>
    </location>
</feature>
<dbReference type="PANTHER" id="PTHR10572">
    <property type="entry name" value="3-HYDROXY-3-METHYLGLUTARYL-COENZYME A REDUCTASE"/>
    <property type="match status" value="1"/>
</dbReference>
<dbReference type="FunFam" id="3.90.770.10:FF:000002">
    <property type="entry name" value="3-hydroxy-3-methylglutaryl coenzyme A reductase"/>
    <property type="match status" value="1"/>
</dbReference>
<evidence type="ECO:0000256" key="7">
    <source>
        <dbReference type="ARBA" id="ARBA00022989"/>
    </source>
</evidence>
<feature type="transmembrane region" description="Helical" evidence="12">
    <location>
        <begin position="91"/>
        <end position="113"/>
    </location>
</feature>
<evidence type="ECO:0000259" key="13">
    <source>
        <dbReference type="PROSITE" id="PS50156"/>
    </source>
</evidence>
<keyword evidence="15" id="KW-1185">Reference proteome</keyword>
<dbReference type="InterPro" id="IPR053958">
    <property type="entry name" value="HMGCR/SNAP/NPC1-like_SSD"/>
</dbReference>
<feature type="transmembrane region" description="Helical" evidence="12">
    <location>
        <begin position="20"/>
        <end position="39"/>
    </location>
</feature>
<dbReference type="NCBIfam" id="TIGR00920">
    <property type="entry name" value="2A060605"/>
    <property type="match status" value="1"/>
</dbReference>
<dbReference type="Proteomes" id="UP001634394">
    <property type="component" value="Unassembled WGS sequence"/>
</dbReference>
<name>A0ABD3VWZ1_SINWO</name>
<dbReference type="InterPro" id="IPR009029">
    <property type="entry name" value="HMG_CoA_Rdtase_sub-bd_dom_sf"/>
</dbReference>
<dbReference type="PANTHER" id="PTHR10572:SF24">
    <property type="entry name" value="3-HYDROXY-3-METHYLGLUTARYL-COENZYME A REDUCTASE"/>
    <property type="match status" value="1"/>
</dbReference>
<dbReference type="NCBIfam" id="TIGR00533">
    <property type="entry name" value="HMG_CoA_R_NADP"/>
    <property type="match status" value="1"/>
</dbReference>
<dbReference type="GO" id="GO:0004420">
    <property type="term" value="F:hydroxymethylglutaryl-CoA reductase (NADPH) activity"/>
    <property type="evidence" value="ECO:0007669"/>
    <property type="project" value="UniProtKB-EC"/>
</dbReference>
<dbReference type="SUPFAM" id="SSF55035">
    <property type="entry name" value="NAD-binding domain of HMG-CoA reductase"/>
    <property type="match status" value="1"/>
</dbReference>
<gene>
    <name evidence="14" type="ORF">ACJMK2_043465</name>
</gene>